<keyword evidence="3" id="KW-1185">Reference proteome</keyword>
<reference evidence="2" key="1">
    <citation type="submission" date="2016-10" db="EMBL/GenBank/DDBJ databases">
        <authorList>
            <person name="Benchimol M."/>
            <person name="Almeida L.G."/>
            <person name="Vasconcelos A.T."/>
            <person name="Perreira-Neves A."/>
            <person name="Rosa I.A."/>
            <person name="Tasca T."/>
            <person name="Bogo M.R."/>
            <person name="de Souza W."/>
        </authorList>
    </citation>
    <scope>NUCLEOTIDE SEQUENCE [LARGE SCALE GENOMIC DNA]</scope>
    <source>
        <strain evidence="2">K</strain>
    </source>
</reference>
<feature type="compositionally biased region" description="Acidic residues" evidence="1">
    <location>
        <begin position="283"/>
        <end position="299"/>
    </location>
</feature>
<sequence length="736" mass="84462">MSSSATRGTVSIPFVFLKLFNNSSLPQKKAQLPSNLNTLIKVSNRLFRGNGDVKSFYTEDGKQIHNISEVIPGSTLLVSNHDIKDKEVEKICISQERNAKMSKEPNKMNASDSFTRIFGYNPTNSTGENDEIFSESNIFKRSNEVGKQQNKPSNNKVINKNSAVLSIKTVNKPKLMNQSQPKKLDNKTSSSKLLEYDYEYDYEYDQYNSNPREIPDNSKNRSVIQSISKKTHENLENIDEQKLSSQVSFTSDCFTISQNPNINCSSTEKKNEQKIPSKKDGYEDSEDSLEYLSETESEENDQLSTLYSSFTKNTNSKNAISKGLLNCSTAIAHFLDQLPANEESLLFSWYDKGKVEFGQHFEILLGDDYSCSSATSAYLREVINRHRFTFSGGIDHKINIGITGPSQSGKTQLMGLLYEEILIEFAATNQWKHFFFIFWNFDLFSKFFYDVCLLYSTIIESVLQSISWQAPFIQKYINLLRGHFLSVINSKIAPNISRSSKFYEEYPLIVNHIMNITNKLHHIWLNKDELSEWLYNIYQLPVYVANAIGFEKVIFFIDNFEVADVEIRLTPKNKTQKYEIHDSSIHFQSELGPYNIDYIQQVLSSHNFVITGRNQNKFLDSLAPIENSFDFESLVDIITPIGIVIDIADKRIIFCDIQGEGIPFAFSIDMCSGIPLYLSLWIELNKEFDDYETCNDENKEELKLLLMTRVQHAIETIFGNQNEDELIFITDVRRSS</sequence>
<dbReference type="AlphaFoldDB" id="A0A1J4K044"/>
<dbReference type="OrthoDB" id="10648380at2759"/>
<feature type="compositionally biased region" description="Basic and acidic residues" evidence="1">
    <location>
        <begin position="267"/>
        <end position="282"/>
    </location>
</feature>
<feature type="region of interest" description="Disordered" evidence="1">
    <location>
        <begin position="264"/>
        <end position="299"/>
    </location>
</feature>
<protein>
    <submittedName>
        <fullName evidence="2">Uncharacterized protein</fullName>
    </submittedName>
</protein>
<gene>
    <name evidence="2" type="ORF">TRFO_27870</name>
</gene>
<feature type="compositionally biased region" description="Polar residues" evidence="1">
    <location>
        <begin position="176"/>
        <end position="190"/>
    </location>
</feature>
<accession>A0A1J4K044</accession>
<dbReference type="GeneID" id="94840524"/>
<dbReference type="Proteomes" id="UP000179807">
    <property type="component" value="Unassembled WGS sequence"/>
</dbReference>
<evidence type="ECO:0000313" key="3">
    <source>
        <dbReference type="Proteomes" id="UP000179807"/>
    </source>
</evidence>
<dbReference type="EMBL" id="MLAK01000787">
    <property type="protein sequence ID" value="OHT04603.1"/>
    <property type="molecule type" value="Genomic_DNA"/>
</dbReference>
<comment type="caution">
    <text evidence="2">The sequence shown here is derived from an EMBL/GenBank/DDBJ whole genome shotgun (WGS) entry which is preliminary data.</text>
</comment>
<name>A0A1J4K044_9EUKA</name>
<organism evidence="2 3">
    <name type="scientific">Tritrichomonas foetus</name>
    <dbReference type="NCBI Taxonomy" id="1144522"/>
    <lineage>
        <taxon>Eukaryota</taxon>
        <taxon>Metamonada</taxon>
        <taxon>Parabasalia</taxon>
        <taxon>Tritrichomonadida</taxon>
        <taxon>Tritrichomonadidae</taxon>
        <taxon>Tritrichomonas</taxon>
    </lineage>
</organism>
<feature type="region of interest" description="Disordered" evidence="1">
    <location>
        <begin position="170"/>
        <end position="190"/>
    </location>
</feature>
<evidence type="ECO:0000256" key="1">
    <source>
        <dbReference type="SAM" id="MobiDB-lite"/>
    </source>
</evidence>
<dbReference type="InterPro" id="IPR027417">
    <property type="entry name" value="P-loop_NTPase"/>
</dbReference>
<evidence type="ECO:0000313" key="2">
    <source>
        <dbReference type="EMBL" id="OHT04603.1"/>
    </source>
</evidence>
<proteinExistence type="predicted"/>
<dbReference type="VEuPathDB" id="TrichDB:TRFO_27870"/>
<dbReference type="RefSeq" id="XP_068357739.1">
    <property type="nucleotide sequence ID" value="XM_068505820.1"/>
</dbReference>
<feature type="region of interest" description="Disordered" evidence="1">
    <location>
        <begin position="143"/>
        <end position="162"/>
    </location>
</feature>
<dbReference type="SUPFAM" id="SSF52540">
    <property type="entry name" value="P-loop containing nucleoside triphosphate hydrolases"/>
    <property type="match status" value="1"/>
</dbReference>